<dbReference type="AlphaFoldDB" id="A0A328VQ06"/>
<dbReference type="Gene3D" id="3.30.1390.20">
    <property type="entry name" value="Ribosomal protein L30, ferredoxin-like fold domain"/>
    <property type="match status" value="1"/>
</dbReference>
<evidence type="ECO:0000313" key="8">
    <source>
        <dbReference type="EMBL" id="RAQ97304.1"/>
    </source>
</evidence>
<dbReference type="GO" id="GO:0006412">
    <property type="term" value="P:translation"/>
    <property type="evidence" value="ECO:0007669"/>
    <property type="project" value="UniProtKB-UniRule"/>
</dbReference>
<name>A0A328VQ06_9CHLR</name>
<keyword evidence="3 5" id="KW-0689">Ribosomal protein</keyword>
<proteinExistence type="inferred from homology"/>
<dbReference type="SUPFAM" id="SSF55129">
    <property type="entry name" value="Ribosomal protein L30p/L7e"/>
    <property type="match status" value="1"/>
</dbReference>
<keyword evidence="9" id="KW-1185">Reference proteome</keyword>
<comment type="similarity">
    <text evidence="1 5 6">Belongs to the universal ribosomal protein uL30 family.</text>
</comment>
<dbReference type="InterPro" id="IPR016082">
    <property type="entry name" value="Ribosomal_uL30_ferredoxin-like"/>
</dbReference>
<evidence type="ECO:0000313" key="9">
    <source>
        <dbReference type="Proteomes" id="UP000248706"/>
    </source>
</evidence>
<dbReference type="EMBL" id="MCIF01000002">
    <property type="protein sequence ID" value="RAQ97304.1"/>
    <property type="molecule type" value="Genomic_DNA"/>
</dbReference>
<reference evidence="8 9" key="1">
    <citation type="submission" date="2016-08" db="EMBL/GenBank/DDBJ databases">
        <title>Analysis of Carbohydrate Active Enzymes in Thermogemmatispora T81 Reveals Carbohydrate Degradation Ability.</title>
        <authorList>
            <person name="Tomazini A."/>
            <person name="Lal S."/>
            <person name="Stott M."/>
            <person name="Henrissat B."/>
            <person name="Polikarpov I."/>
            <person name="Sparling R."/>
            <person name="Levin D.B."/>
        </authorList>
    </citation>
    <scope>NUCLEOTIDE SEQUENCE [LARGE SCALE GENOMIC DNA]</scope>
    <source>
        <strain evidence="8 9">T81</strain>
    </source>
</reference>
<dbReference type="FunFam" id="3.30.1390.20:FF:000001">
    <property type="entry name" value="50S ribosomal protein L30"/>
    <property type="match status" value="1"/>
</dbReference>
<evidence type="ECO:0000256" key="5">
    <source>
        <dbReference type="HAMAP-Rule" id="MF_01371"/>
    </source>
</evidence>
<feature type="domain" description="Large ribosomal subunit protein uL30-like ferredoxin-like fold" evidence="7">
    <location>
        <begin position="4"/>
        <end position="54"/>
    </location>
</feature>
<organism evidence="8 9">
    <name type="scientific">Thermogemmatispora tikiterensis</name>
    <dbReference type="NCBI Taxonomy" id="1825093"/>
    <lineage>
        <taxon>Bacteria</taxon>
        <taxon>Bacillati</taxon>
        <taxon>Chloroflexota</taxon>
        <taxon>Ktedonobacteria</taxon>
        <taxon>Thermogemmatisporales</taxon>
        <taxon>Thermogemmatisporaceae</taxon>
        <taxon>Thermogemmatispora</taxon>
    </lineage>
</organism>
<dbReference type="InterPro" id="IPR036919">
    <property type="entry name" value="Ribo_uL30_ferredoxin-like_sf"/>
</dbReference>
<dbReference type="GO" id="GO:0003735">
    <property type="term" value="F:structural constituent of ribosome"/>
    <property type="evidence" value="ECO:0007669"/>
    <property type="project" value="InterPro"/>
</dbReference>
<dbReference type="PIRSF" id="PIRSF002211">
    <property type="entry name" value="Ribosomal_L30_bac-type"/>
    <property type="match status" value="1"/>
</dbReference>
<evidence type="ECO:0000256" key="3">
    <source>
        <dbReference type="ARBA" id="ARBA00022980"/>
    </source>
</evidence>
<comment type="subunit">
    <text evidence="2 5">Part of the 50S ribosomal subunit.</text>
</comment>
<accession>A0A328VQ06</accession>
<gene>
    <name evidence="5" type="primary">rpmD</name>
    <name evidence="8" type="ORF">A4R35_17325</name>
</gene>
<dbReference type="PANTHER" id="PTHR15892:SF2">
    <property type="entry name" value="LARGE RIBOSOMAL SUBUNIT PROTEIN UL30M"/>
    <property type="match status" value="1"/>
</dbReference>
<dbReference type="PROSITE" id="PS00634">
    <property type="entry name" value="RIBOSOMAL_L30"/>
    <property type="match status" value="1"/>
</dbReference>
<dbReference type="InterPro" id="IPR018038">
    <property type="entry name" value="Ribosomal_uL30_CS"/>
</dbReference>
<evidence type="ECO:0000256" key="6">
    <source>
        <dbReference type="RuleBase" id="RU003734"/>
    </source>
</evidence>
<sequence length="60" mass="7033">MAKLRIKWVKSTIGYAQDQRETIRSLGLRKLQQEVVREDTPTTRGMIQKVRHLVKVEEIA</sequence>
<comment type="caution">
    <text evidence="8">The sequence shown here is derived from an EMBL/GenBank/DDBJ whole genome shotgun (WGS) entry which is preliminary data.</text>
</comment>
<protein>
    <recommendedName>
        <fullName evidence="5">Large ribosomal subunit protein uL30</fullName>
    </recommendedName>
</protein>
<evidence type="ECO:0000256" key="1">
    <source>
        <dbReference type="ARBA" id="ARBA00007594"/>
    </source>
</evidence>
<dbReference type="Pfam" id="PF00327">
    <property type="entry name" value="Ribosomal_L30"/>
    <property type="match status" value="1"/>
</dbReference>
<dbReference type="InterPro" id="IPR005996">
    <property type="entry name" value="Ribosomal_uL30_bac-type"/>
</dbReference>
<dbReference type="OrthoDB" id="9812790at2"/>
<dbReference type="HAMAP" id="MF_01371_B">
    <property type="entry name" value="Ribosomal_uL30_B"/>
    <property type="match status" value="1"/>
</dbReference>
<dbReference type="PANTHER" id="PTHR15892">
    <property type="entry name" value="MITOCHONDRIAL RIBOSOMAL PROTEIN L30"/>
    <property type="match status" value="1"/>
</dbReference>
<evidence type="ECO:0000256" key="4">
    <source>
        <dbReference type="ARBA" id="ARBA00023274"/>
    </source>
</evidence>
<dbReference type="Proteomes" id="UP000248706">
    <property type="component" value="Unassembled WGS sequence"/>
</dbReference>
<dbReference type="CDD" id="cd01658">
    <property type="entry name" value="Ribosomal_L30"/>
    <property type="match status" value="1"/>
</dbReference>
<keyword evidence="4 5" id="KW-0687">Ribonucleoprotein</keyword>
<evidence type="ECO:0000259" key="7">
    <source>
        <dbReference type="Pfam" id="PF00327"/>
    </source>
</evidence>
<dbReference type="RefSeq" id="WP_112431570.1">
    <property type="nucleotide sequence ID" value="NZ_MCIF01000002.1"/>
</dbReference>
<evidence type="ECO:0000256" key="2">
    <source>
        <dbReference type="ARBA" id="ARBA00011838"/>
    </source>
</evidence>
<dbReference type="GO" id="GO:0022625">
    <property type="term" value="C:cytosolic large ribosomal subunit"/>
    <property type="evidence" value="ECO:0007669"/>
    <property type="project" value="TreeGrafter"/>
</dbReference>
<dbReference type="NCBIfam" id="TIGR01308">
    <property type="entry name" value="rpmD_bact"/>
    <property type="match status" value="1"/>
</dbReference>